<dbReference type="GO" id="GO:0005965">
    <property type="term" value="C:protein farnesyltransferase complex"/>
    <property type="evidence" value="ECO:0007669"/>
    <property type="project" value="TreeGrafter"/>
</dbReference>
<keyword evidence="3" id="KW-0637">Prenyltransferase</keyword>
<evidence type="ECO:0000256" key="6">
    <source>
        <dbReference type="ARBA" id="ARBA00022737"/>
    </source>
</evidence>
<evidence type="ECO:0000256" key="3">
    <source>
        <dbReference type="ARBA" id="ARBA00022602"/>
    </source>
</evidence>
<dbReference type="InterPro" id="IPR001330">
    <property type="entry name" value="Prenyltrans"/>
</dbReference>
<evidence type="ECO:0000256" key="1">
    <source>
        <dbReference type="ARBA" id="ARBA00001947"/>
    </source>
</evidence>
<evidence type="ECO:0000256" key="7">
    <source>
        <dbReference type="ARBA" id="ARBA00022833"/>
    </source>
</evidence>
<evidence type="ECO:0000256" key="5">
    <source>
        <dbReference type="ARBA" id="ARBA00022723"/>
    </source>
</evidence>
<dbReference type="GO" id="GO:0004660">
    <property type="term" value="F:protein farnesyltransferase activity"/>
    <property type="evidence" value="ECO:0007669"/>
    <property type="project" value="TreeGrafter"/>
</dbReference>
<keyword evidence="6" id="KW-0677">Repeat</keyword>
<dbReference type="Proteomes" id="UP000045706">
    <property type="component" value="Unassembled WGS sequence"/>
</dbReference>
<evidence type="ECO:0000256" key="4">
    <source>
        <dbReference type="ARBA" id="ARBA00022679"/>
    </source>
</evidence>
<gene>
    <name evidence="9" type="ORF">BN1723_013866</name>
</gene>
<accession>A0A0G4LX70</accession>
<evidence type="ECO:0000259" key="8">
    <source>
        <dbReference type="Pfam" id="PF00432"/>
    </source>
</evidence>
<dbReference type="GO" id="GO:0046872">
    <property type="term" value="F:metal ion binding"/>
    <property type="evidence" value="ECO:0007669"/>
    <property type="project" value="UniProtKB-KW"/>
</dbReference>
<dbReference type="AlphaFoldDB" id="A0A0G4LX70"/>
<dbReference type="Gene3D" id="1.50.10.20">
    <property type="match status" value="1"/>
</dbReference>
<evidence type="ECO:0000256" key="2">
    <source>
        <dbReference type="ARBA" id="ARBA00010497"/>
    </source>
</evidence>
<dbReference type="InterPro" id="IPR045089">
    <property type="entry name" value="PGGT1B-like"/>
</dbReference>
<dbReference type="Pfam" id="PF00432">
    <property type="entry name" value="Prenyltrans"/>
    <property type="match status" value="1"/>
</dbReference>
<name>A0A0G4LX70_VERLO</name>
<protein>
    <recommendedName>
        <fullName evidence="8">Prenyltransferase alpha-alpha toroid domain-containing protein</fullName>
    </recommendedName>
</protein>
<comment type="similarity">
    <text evidence="2">Belongs to the protein prenyltransferase subunit beta family.</text>
</comment>
<evidence type="ECO:0000313" key="10">
    <source>
        <dbReference type="Proteomes" id="UP000045706"/>
    </source>
</evidence>
<keyword evidence="4" id="KW-0808">Transferase</keyword>
<dbReference type="InterPro" id="IPR008930">
    <property type="entry name" value="Terpenoid_cyclase/PrenylTrfase"/>
</dbReference>
<dbReference type="PANTHER" id="PTHR11774">
    <property type="entry name" value="GERANYLGERANYL TRANSFERASE TYPE BETA SUBUNIT"/>
    <property type="match status" value="1"/>
</dbReference>
<organism evidence="9 10">
    <name type="scientific">Verticillium longisporum</name>
    <name type="common">Verticillium dahliae var. longisporum</name>
    <dbReference type="NCBI Taxonomy" id="100787"/>
    <lineage>
        <taxon>Eukaryota</taxon>
        <taxon>Fungi</taxon>
        <taxon>Dikarya</taxon>
        <taxon>Ascomycota</taxon>
        <taxon>Pezizomycotina</taxon>
        <taxon>Sordariomycetes</taxon>
        <taxon>Hypocreomycetidae</taxon>
        <taxon>Glomerellales</taxon>
        <taxon>Plectosphaerellaceae</taxon>
        <taxon>Verticillium</taxon>
    </lineage>
</organism>
<keyword evidence="7" id="KW-0862">Zinc</keyword>
<dbReference type="PANTHER" id="PTHR11774:SF6">
    <property type="entry name" value="PROTEIN FARNESYLTRANSFERASE SUBUNIT BETA"/>
    <property type="match status" value="1"/>
</dbReference>
<dbReference type="EMBL" id="CVQI01019446">
    <property type="protein sequence ID" value="CRK26622.1"/>
    <property type="molecule type" value="Genomic_DNA"/>
</dbReference>
<evidence type="ECO:0000313" key="9">
    <source>
        <dbReference type="EMBL" id="CRK26622.1"/>
    </source>
</evidence>
<keyword evidence="5" id="KW-0479">Metal-binding</keyword>
<proteinExistence type="inferred from homology"/>
<reference evidence="10" key="1">
    <citation type="submission" date="2015-05" db="EMBL/GenBank/DDBJ databases">
        <authorList>
            <person name="Fogelqvist Johan"/>
        </authorList>
    </citation>
    <scope>NUCLEOTIDE SEQUENCE [LARGE SCALE GENOMIC DNA]</scope>
</reference>
<feature type="domain" description="Prenyltransferase alpha-alpha toroid" evidence="8">
    <location>
        <begin position="20"/>
        <end position="66"/>
    </location>
</feature>
<comment type="cofactor">
    <cofactor evidence="1">
        <name>Zn(2+)</name>
        <dbReference type="ChEBI" id="CHEBI:29105"/>
    </cofactor>
</comment>
<sequence length="112" mass="12198">MPLELSPDSPAYTPDGKTTLFTDLADFVRRCQTFEGGLGGKPDTEAHGAYTFCALGCLAILDAPHRIIPKPRTGADQVFDEEDRVATIHPAYTIPEQKAYAMKAYFAAKTGF</sequence>
<dbReference type="SUPFAM" id="SSF48239">
    <property type="entry name" value="Terpenoid cyclases/Protein prenyltransferases"/>
    <property type="match status" value="1"/>
</dbReference>